<feature type="region of interest" description="Disordered" evidence="1">
    <location>
        <begin position="293"/>
        <end position="348"/>
    </location>
</feature>
<dbReference type="FunFam" id="1.25.10.10:FF:000549">
    <property type="entry name" value="ARM repeat superfamily protein"/>
    <property type="match status" value="1"/>
</dbReference>
<dbReference type="InterPro" id="IPR011989">
    <property type="entry name" value="ARM-like"/>
</dbReference>
<dbReference type="GO" id="GO:0008017">
    <property type="term" value="F:microtubule binding"/>
    <property type="evidence" value="ECO:0007669"/>
    <property type="project" value="InterPro"/>
</dbReference>
<evidence type="ECO:0000313" key="3">
    <source>
        <dbReference type="EMBL" id="MPA35044.1"/>
    </source>
</evidence>
<dbReference type="GO" id="GO:0005874">
    <property type="term" value="C:microtubule"/>
    <property type="evidence" value="ECO:0007669"/>
    <property type="project" value="InterPro"/>
</dbReference>
<name>A0A5B6YT58_DAVIN</name>
<organism evidence="3">
    <name type="scientific">Davidia involucrata</name>
    <name type="common">Dove tree</name>
    <dbReference type="NCBI Taxonomy" id="16924"/>
    <lineage>
        <taxon>Eukaryota</taxon>
        <taxon>Viridiplantae</taxon>
        <taxon>Streptophyta</taxon>
        <taxon>Embryophyta</taxon>
        <taxon>Tracheophyta</taxon>
        <taxon>Spermatophyta</taxon>
        <taxon>Magnoliopsida</taxon>
        <taxon>eudicotyledons</taxon>
        <taxon>Gunneridae</taxon>
        <taxon>Pentapetalae</taxon>
        <taxon>asterids</taxon>
        <taxon>Cornales</taxon>
        <taxon>Nyssaceae</taxon>
        <taxon>Davidia</taxon>
    </lineage>
</organism>
<gene>
    <name evidence="3" type="ORF">Din_004485</name>
</gene>
<dbReference type="PANTHER" id="PTHR31355:SF8">
    <property type="entry name" value="TORTIFOLIA1-LIKE PROTEIN 3"/>
    <property type="match status" value="1"/>
</dbReference>
<feature type="domain" description="TORTIFOLIA1/SINE1-2 N-terminal" evidence="2">
    <location>
        <begin position="19"/>
        <end position="290"/>
    </location>
</feature>
<proteinExistence type="predicted"/>
<evidence type="ECO:0000259" key="2">
    <source>
        <dbReference type="Pfam" id="PF24714"/>
    </source>
</evidence>
<sequence length="648" mass="70900">MALARRSSHTTNQAASTRDLKHRVLTCLHKLSDRDTHSAAATELESIARNLTHDSIPPFITSIATTDASDKSPVRKQCVRLISLLSETHGDALSPYLSKILSAIVRRLRDPDSTVRSACVNATASISSHITKPPFTSIVKPLIEALVTEQDHNSQIGAALCLAAAIDSSPDPEPLYLRKLLPKLEKLLKCESFKAKPALLTLITSIIGAGGASSHQILKNLVPCLVEFVSSEDWAARKTTAEALITLAVVEKDMLSEFKASYLKTFEAKRCDKVKVVRETMNQMVDAWKEIPDVSDEVSATPESQSSTKEDASDGRYPPGFKTSCTLTSGAPQMGKQNIPAGRSLVPDGSVATTARKRSLLASSDKKTGPAMFRKLDRKKTTDWKIEIAAPHAPSMTMVCENDPKGRDEKGEKEKNRFVKPEIKRALFNKNTDDRIHKFGGSKAGSRVVPCHDESSESTVVVSNVTENLHRNQKESEDLSLIRKQLVQIENQQSSLLDLLQKFIGSSQNGMRSLETRVHGLELALDEISFDLAMSNGRMANTDSERTTTCCKLPGAEFLSSKFWRRTEGRYSTSRFSSSGGTPSVTAMRNIANKNGNAETFKLENRRFRLQGGGGGFIVNPLAEIHSDSQGISEVSANRVSENVHDAV</sequence>
<reference evidence="3" key="1">
    <citation type="submission" date="2019-08" db="EMBL/GenBank/DDBJ databases">
        <title>Reference gene set and small RNA set construction with multiple tissues from Davidia involucrata Baill.</title>
        <authorList>
            <person name="Yang H."/>
            <person name="Zhou C."/>
            <person name="Li G."/>
            <person name="Wang J."/>
            <person name="Gao P."/>
            <person name="Wang M."/>
            <person name="Wang R."/>
            <person name="Zhao Y."/>
        </authorList>
    </citation>
    <scope>NUCLEOTIDE SEQUENCE</scope>
    <source>
        <tissue evidence="3">Mixed with DoveR01_LX</tissue>
    </source>
</reference>
<dbReference type="Pfam" id="PF24714">
    <property type="entry name" value="TOR1L1_N"/>
    <property type="match status" value="1"/>
</dbReference>
<dbReference type="Gene3D" id="1.25.10.10">
    <property type="entry name" value="Leucine-rich Repeat Variant"/>
    <property type="match status" value="1"/>
</dbReference>
<dbReference type="InterPro" id="IPR033337">
    <property type="entry name" value="TORTIFOLIA1/SINE1-2"/>
</dbReference>
<dbReference type="AlphaFoldDB" id="A0A5B6YT58"/>
<dbReference type="InterPro" id="IPR057600">
    <property type="entry name" value="TORTIFOLIA1/SINE1-2_N"/>
</dbReference>
<accession>A0A5B6YT58</accession>
<protein>
    <submittedName>
        <fullName evidence="3">Putative microtubule-associated protein TORTIFOLIA1</fullName>
    </submittedName>
</protein>
<evidence type="ECO:0000256" key="1">
    <source>
        <dbReference type="SAM" id="MobiDB-lite"/>
    </source>
</evidence>
<dbReference type="InterPro" id="IPR016024">
    <property type="entry name" value="ARM-type_fold"/>
</dbReference>
<dbReference type="EMBL" id="GHES01004485">
    <property type="protein sequence ID" value="MPA35044.1"/>
    <property type="molecule type" value="Transcribed_RNA"/>
</dbReference>
<dbReference type="PANTHER" id="PTHR31355">
    <property type="entry name" value="MICROTUBULE-ASSOCIATED PROTEIN TORTIFOLIA1"/>
    <property type="match status" value="1"/>
</dbReference>
<dbReference type="SUPFAM" id="SSF48371">
    <property type="entry name" value="ARM repeat"/>
    <property type="match status" value="1"/>
</dbReference>